<proteinExistence type="inferred from homology"/>
<organism evidence="6 7">
    <name type="scientific">Sphingobium nicotianae</name>
    <dbReference type="NCBI Taxonomy" id="2782607"/>
    <lineage>
        <taxon>Bacteria</taxon>
        <taxon>Pseudomonadati</taxon>
        <taxon>Pseudomonadota</taxon>
        <taxon>Alphaproteobacteria</taxon>
        <taxon>Sphingomonadales</taxon>
        <taxon>Sphingomonadaceae</taxon>
        <taxon>Sphingobium</taxon>
    </lineage>
</organism>
<feature type="domain" description="D-isomer specific 2-hydroxyacid dehydrogenase NAD-binding" evidence="5">
    <location>
        <begin position="110"/>
        <end position="279"/>
    </location>
</feature>
<evidence type="ECO:0000259" key="5">
    <source>
        <dbReference type="Pfam" id="PF02826"/>
    </source>
</evidence>
<evidence type="ECO:0000256" key="1">
    <source>
        <dbReference type="ARBA" id="ARBA00023002"/>
    </source>
</evidence>
<dbReference type="GO" id="GO:0016616">
    <property type="term" value="F:oxidoreductase activity, acting on the CH-OH group of donors, NAD or NADP as acceptor"/>
    <property type="evidence" value="ECO:0007669"/>
    <property type="project" value="InterPro"/>
</dbReference>
<dbReference type="InterPro" id="IPR006139">
    <property type="entry name" value="D-isomer_2_OHA_DH_cat_dom"/>
</dbReference>
<dbReference type="PROSITE" id="PS00671">
    <property type="entry name" value="D_2_HYDROXYACID_DH_3"/>
    <property type="match status" value="1"/>
</dbReference>
<evidence type="ECO:0000313" key="6">
    <source>
        <dbReference type="EMBL" id="MBT2186357.1"/>
    </source>
</evidence>
<feature type="domain" description="D-isomer specific 2-hydroxyacid dehydrogenase catalytic" evidence="4">
    <location>
        <begin position="66"/>
        <end position="311"/>
    </location>
</feature>
<keyword evidence="7" id="KW-1185">Reference proteome</keyword>
<dbReference type="Pfam" id="PF00389">
    <property type="entry name" value="2-Hacid_dh"/>
    <property type="match status" value="1"/>
</dbReference>
<dbReference type="EMBL" id="JAHGAW010000003">
    <property type="protein sequence ID" value="MBT2186357.1"/>
    <property type="molecule type" value="Genomic_DNA"/>
</dbReference>
<evidence type="ECO:0000259" key="4">
    <source>
        <dbReference type="Pfam" id="PF00389"/>
    </source>
</evidence>
<evidence type="ECO:0000313" key="7">
    <source>
        <dbReference type="Proteomes" id="UP001138757"/>
    </source>
</evidence>
<accession>A0A9X1IPY3</accession>
<dbReference type="InterPro" id="IPR029753">
    <property type="entry name" value="D-isomer_DH_CS"/>
</dbReference>
<reference evidence="6" key="1">
    <citation type="submission" date="2021-05" db="EMBL/GenBank/DDBJ databases">
        <title>Genome of Sphingobium sp. strain.</title>
        <authorList>
            <person name="Fan R."/>
        </authorList>
    </citation>
    <scope>NUCLEOTIDE SEQUENCE</scope>
    <source>
        <strain evidence="6">H33</strain>
    </source>
</reference>
<comment type="similarity">
    <text evidence="3">Belongs to the D-isomer specific 2-hydroxyacid dehydrogenase family.</text>
</comment>
<dbReference type="Gene3D" id="3.40.50.720">
    <property type="entry name" value="NAD(P)-binding Rossmann-like Domain"/>
    <property type="match status" value="2"/>
</dbReference>
<evidence type="ECO:0000256" key="2">
    <source>
        <dbReference type="ARBA" id="ARBA00023027"/>
    </source>
</evidence>
<dbReference type="InterPro" id="IPR036291">
    <property type="entry name" value="NAD(P)-bd_dom_sf"/>
</dbReference>
<sequence>MAHKPLIVFPEQFRVQFEAMLPDSVAVKGFSSLEECLELAPQAEIGWFDDWASGAFFAGPKAAINATWINTVGVGLDAFPTKEIRERGQILTTGAGMMPDIVAEYAVMGALVLAKRLDVVVRAHDRADWLNGPPVRFEMMNSSALILGYGAIGREIGARLRAFGVKVTGVRRSPDPDPNVLGPDEWRPLLGEYDFVIIAAPNTGETRESIGAAELAAMKPGARIVNIARGDLVDQTALIAALDSGQIGGAFLDVTTPEPLPADHPLWKAPNTLITMHLSGQSQTTAFQRGAQRFLKNLQHYLAGEPLEHVVDFSRGY</sequence>
<dbReference type="AlphaFoldDB" id="A0A9X1IPY3"/>
<dbReference type="SUPFAM" id="SSF51735">
    <property type="entry name" value="NAD(P)-binding Rossmann-fold domains"/>
    <property type="match status" value="1"/>
</dbReference>
<dbReference type="Pfam" id="PF02826">
    <property type="entry name" value="2-Hacid_dh_C"/>
    <property type="match status" value="1"/>
</dbReference>
<dbReference type="GO" id="GO:0051287">
    <property type="term" value="F:NAD binding"/>
    <property type="evidence" value="ECO:0007669"/>
    <property type="project" value="InterPro"/>
</dbReference>
<dbReference type="Proteomes" id="UP001138757">
    <property type="component" value="Unassembled WGS sequence"/>
</dbReference>
<keyword evidence="2" id="KW-0520">NAD</keyword>
<dbReference type="CDD" id="cd05300">
    <property type="entry name" value="2-Hacid_dh_1"/>
    <property type="match status" value="1"/>
</dbReference>
<name>A0A9X1IPY3_9SPHN</name>
<dbReference type="PANTHER" id="PTHR43333:SF1">
    <property type="entry name" value="D-ISOMER SPECIFIC 2-HYDROXYACID DEHYDROGENASE NAD-BINDING DOMAIN-CONTAINING PROTEIN"/>
    <property type="match status" value="1"/>
</dbReference>
<dbReference type="RefSeq" id="WP_214622104.1">
    <property type="nucleotide sequence ID" value="NZ_JAHGAW010000003.1"/>
</dbReference>
<keyword evidence="1 3" id="KW-0560">Oxidoreductase</keyword>
<dbReference type="PANTHER" id="PTHR43333">
    <property type="entry name" value="2-HACID_DH_C DOMAIN-CONTAINING PROTEIN"/>
    <property type="match status" value="1"/>
</dbReference>
<gene>
    <name evidence="6" type="ORF">KK488_05290</name>
</gene>
<dbReference type="InterPro" id="IPR006140">
    <property type="entry name" value="D-isomer_DH_NAD-bd"/>
</dbReference>
<comment type="caution">
    <text evidence="6">The sequence shown here is derived from an EMBL/GenBank/DDBJ whole genome shotgun (WGS) entry which is preliminary data.</text>
</comment>
<evidence type="ECO:0000256" key="3">
    <source>
        <dbReference type="RuleBase" id="RU003719"/>
    </source>
</evidence>
<protein>
    <submittedName>
        <fullName evidence="6">D-2-hydroxyacid dehydrogenase</fullName>
    </submittedName>
</protein>